<evidence type="ECO:0000313" key="5">
    <source>
        <dbReference type="EMBL" id="GGF00932.1"/>
    </source>
</evidence>
<comment type="caution">
    <text evidence="5">The sequence shown here is derived from an EMBL/GenBank/DDBJ whole genome shotgun (WGS) entry which is preliminary data.</text>
</comment>
<evidence type="ECO:0000313" key="6">
    <source>
        <dbReference type="Proteomes" id="UP000646365"/>
    </source>
</evidence>
<evidence type="ECO:0000256" key="3">
    <source>
        <dbReference type="ARBA" id="ARBA00023163"/>
    </source>
</evidence>
<gene>
    <name evidence="5" type="ORF">GCM10011611_03140</name>
</gene>
<evidence type="ECO:0000256" key="2">
    <source>
        <dbReference type="ARBA" id="ARBA00023125"/>
    </source>
</evidence>
<dbReference type="GO" id="GO:0006355">
    <property type="term" value="P:regulation of DNA-templated transcription"/>
    <property type="evidence" value="ECO:0007669"/>
    <property type="project" value="InterPro"/>
</dbReference>
<dbReference type="PRINTS" id="PR00038">
    <property type="entry name" value="HTHLUXR"/>
</dbReference>
<dbReference type="PROSITE" id="PS50043">
    <property type="entry name" value="HTH_LUXR_2"/>
    <property type="match status" value="1"/>
</dbReference>
<reference evidence="5" key="1">
    <citation type="journal article" date="2014" name="Int. J. Syst. Evol. Microbiol.">
        <title>Complete genome sequence of Corynebacterium casei LMG S-19264T (=DSM 44701T), isolated from a smear-ripened cheese.</title>
        <authorList>
            <consortium name="US DOE Joint Genome Institute (JGI-PGF)"/>
            <person name="Walter F."/>
            <person name="Albersmeier A."/>
            <person name="Kalinowski J."/>
            <person name="Ruckert C."/>
        </authorList>
    </citation>
    <scope>NUCLEOTIDE SEQUENCE</scope>
    <source>
        <strain evidence="5">CGMCC 1.15725</strain>
    </source>
</reference>
<dbReference type="PANTHER" id="PTHR44688:SF16">
    <property type="entry name" value="DNA-BINDING TRANSCRIPTIONAL ACTIVATOR DEVR_DOSR"/>
    <property type="match status" value="1"/>
</dbReference>
<dbReference type="Proteomes" id="UP000646365">
    <property type="component" value="Unassembled WGS sequence"/>
</dbReference>
<protein>
    <recommendedName>
        <fullName evidence="4">HTH luxR-type domain-containing protein</fullName>
    </recommendedName>
</protein>
<sequence length="84" mass="9336">MDGPTKESRRADGLARLTRRELECLRLLAEGEQPKRIAHMLGLTPKTVEHYVGSARRKLGARTTTQAVVIAVFQGIIRAANRRA</sequence>
<dbReference type="InterPro" id="IPR016032">
    <property type="entry name" value="Sig_transdc_resp-reg_C-effctor"/>
</dbReference>
<accession>A0A8J3E1L6</accession>
<feature type="domain" description="HTH luxR-type" evidence="4">
    <location>
        <begin position="10"/>
        <end position="75"/>
    </location>
</feature>
<keyword evidence="6" id="KW-1185">Reference proteome</keyword>
<keyword evidence="2" id="KW-0238">DNA-binding</keyword>
<dbReference type="InterPro" id="IPR036388">
    <property type="entry name" value="WH-like_DNA-bd_sf"/>
</dbReference>
<dbReference type="AlphaFoldDB" id="A0A8J3E1L6"/>
<dbReference type="CDD" id="cd06170">
    <property type="entry name" value="LuxR_C_like"/>
    <property type="match status" value="1"/>
</dbReference>
<dbReference type="Pfam" id="PF00196">
    <property type="entry name" value="GerE"/>
    <property type="match status" value="1"/>
</dbReference>
<dbReference type="SUPFAM" id="SSF46894">
    <property type="entry name" value="C-terminal effector domain of the bipartite response regulators"/>
    <property type="match status" value="1"/>
</dbReference>
<dbReference type="SMART" id="SM00421">
    <property type="entry name" value="HTH_LUXR"/>
    <property type="match status" value="1"/>
</dbReference>
<organism evidence="5 6">
    <name type="scientific">Aliidongia dinghuensis</name>
    <dbReference type="NCBI Taxonomy" id="1867774"/>
    <lineage>
        <taxon>Bacteria</taxon>
        <taxon>Pseudomonadati</taxon>
        <taxon>Pseudomonadota</taxon>
        <taxon>Alphaproteobacteria</taxon>
        <taxon>Rhodospirillales</taxon>
        <taxon>Dongiaceae</taxon>
        <taxon>Aliidongia</taxon>
    </lineage>
</organism>
<dbReference type="PANTHER" id="PTHR44688">
    <property type="entry name" value="DNA-BINDING TRANSCRIPTIONAL ACTIVATOR DEVR_DOSR"/>
    <property type="match status" value="1"/>
</dbReference>
<keyword evidence="3" id="KW-0804">Transcription</keyword>
<dbReference type="RefSeq" id="WP_189041723.1">
    <property type="nucleotide sequence ID" value="NZ_BMJQ01000001.1"/>
</dbReference>
<dbReference type="GO" id="GO:0003677">
    <property type="term" value="F:DNA binding"/>
    <property type="evidence" value="ECO:0007669"/>
    <property type="project" value="UniProtKB-KW"/>
</dbReference>
<proteinExistence type="predicted"/>
<dbReference type="EMBL" id="BMJQ01000001">
    <property type="protein sequence ID" value="GGF00932.1"/>
    <property type="molecule type" value="Genomic_DNA"/>
</dbReference>
<evidence type="ECO:0000259" key="4">
    <source>
        <dbReference type="PROSITE" id="PS50043"/>
    </source>
</evidence>
<reference evidence="5" key="2">
    <citation type="submission" date="2020-09" db="EMBL/GenBank/DDBJ databases">
        <authorList>
            <person name="Sun Q."/>
            <person name="Zhou Y."/>
        </authorList>
    </citation>
    <scope>NUCLEOTIDE SEQUENCE</scope>
    <source>
        <strain evidence="5">CGMCC 1.15725</strain>
    </source>
</reference>
<evidence type="ECO:0000256" key="1">
    <source>
        <dbReference type="ARBA" id="ARBA00023015"/>
    </source>
</evidence>
<keyword evidence="1" id="KW-0805">Transcription regulation</keyword>
<name>A0A8J3E1L6_9PROT</name>
<dbReference type="Gene3D" id="1.10.10.10">
    <property type="entry name" value="Winged helix-like DNA-binding domain superfamily/Winged helix DNA-binding domain"/>
    <property type="match status" value="1"/>
</dbReference>
<dbReference type="InterPro" id="IPR000792">
    <property type="entry name" value="Tscrpt_reg_LuxR_C"/>
</dbReference>